<proteinExistence type="inferred from homology"/>
<evidence type="ECO:0000313" key="6">
    <source>
        <dbReference type="Proteomes" id="UP000001554"/>
    </source>
</evidence>
<evidence type="ECO:0000313" key="7">
    <source>
        <dbReference type="RefSeq" id="XP_035679297.1"/>
    </source>
</evidence>
<keyword evidence="5" id="KW-1133">Transmembrane helix</keyword>
<gene>
    <name evidence="7" type="primary">LOC118417726</name>
</gene>
<comment type="similarity">
    <text evidence="1">Belongs to the ANT/ATPSC lysine N-methyltransferase family.</text>
</comment>
<evidence type="ECO:0000256" key="4">
    <source>
        <dbReference type="ARBA" id="ARBA00022691"/>
    </source>
</evidence>
<protein>
    <submittedName>
        <fullName evidence="7">ATP synthase subunit C lysine N-methyltransferase-like isoform X2</fullName>
    </submittedName>
</protein>
<dbReference type="AlphaFoldDB" id="A0A9J7LAQ1"/>
<dbReference type="GO" id="GO:1905706">
    <property type="term" value="P:regulation of mitochondrial ATP synthesis coupled proton transport"/>
    <property type="evidence" value="ECO:0000318"/>
    <property type="project" value="GO_Central"/>
</dbReference>
<keyword evidence="4" id="KW-0949">S-adenosyl-L-methionine</keyword>
<dbReference type="SUPFAM" id="SSF53335">
    <property type="entry name" value="S-adenosyl-L-methionine-dependent methyltransferases"/>
    <property type="match status" value="1"/>
</dbReference>
<accession>A0A9J7LAQ1</accession>
<evidence type="ECO:0000256" key="5">
    <source>
        <dbReference type="SAM" id="Phobius"/>
    </source>
</evidence>
<keyword evidence="5" id="KW-0812">Transmembrane</keyword>
<dbReference type="InterPro" id="IPR029063">
    <property type="entry name" value="SAM-dependent_MTases_sf"/>
</dbReference>
<dbReference type="Proteomes" id="UP000001554">
    <property type="component" value="Chromosome 6"/>
</dbReference>
<dbReference type="PANTHER" id="PTHR13610">
    <property type="entry name" value="METHYLTRANSFERASE DOMAIN-CONTAINING PROTEIN"/>
    <property type="match status" value="1"/>
</dbReference>
<evidence type="ECO:0000256" key="2">
    <source>
        <dbReference type="ARBA" id="ARBA00022603"/>
    </source>
</evidence>
<dbReference type="RefSeq" id="XP_035679297.1">
    <property type="nucleotide sequence ID" value="XM_035823404.1"/>
</dbReference>
<sequence>MKQSVAHVRHQERLWTIVCTDQGRCREMDDSIEMELASLASAERDRSFLLVKGLGGAVCLTYMVNTALVFPWYRRSPLPYVPSGRPQVDRVLRLLEGRPGKVADLGSGDGRIVCAVATQGFRADGYELNPFLLGYSRLLAHRKGLASLARFHRRDLFKADLKQYSNIVIYGEPVILRRLEQKLAEEVTSGSRVICCRYKLPTWAPTTTLGEGIETIYVYDKV</sequence>
<dbReference type="GO" id="GO:0005739">
    <property type="term" value="C:mitochondrion"/>
    <property type="evidence" value="ECO:0000318"/>
    <property type="project" value="GO_Central"/>
</dbReference>
<dbReference type="GO" id="GO:0016279">
    <property type="term" value="F:protein-lysine N-methyltransferase activity"/>
    <property type="evidence" value="ECO:0000318"/>
    <property type="project" value="GO_Central"/>
</dbReference>
<dbReference type="Gene3D" id="3.40.50.150">
    <property type="entry name" value="Vaccinia Virus protein VP39"/>
    <property type="match status" value="1"/>
</dbReference>
<organism evidence="6 7">
    <name type="scientific">Branchiostoma floridae</name>
    <name type="common">Florida lancelet</name>
    <name type="synonym">Amphioxus</name>
    <dbReference type="NCBI Taxonomy" id="7739"/>
    <lineage>
        <taxon>Eukaryota</taxon>
        <taxon>Metazoa</taxon>
        <taxon>Chordata</taxon>
        <taxon>Cephalochordata</taxon>
        <taxon>Leptocardii</taxon>
        <taxon>Amphioxiformes</taxon>
        <taxon>Branchiostomatidae</taxon>
        <taxon>Branchiostoma</taxon>
    </lineage>
</organism>
<dbReference type="GeneID" id="118417726"/>
<keyword evidence="5" id="KW-0472">Membrane</keyword>
<dbReference type="CDD" id="cd02440">
    <property type="entry name" value="AdoMet_MTases"/>
    <property type="match status" value="1"/>
</dbReference>
<dbReference type="InterPro" id="IPR026170">
    <property type="entry name" value="FAM173A/B"/>
</dbReference>
<dbReference type="OMA" id="WAYDVHT"/>
<keyword evidence="3" id="KW-0808">Transferase</keyword>
<name>A0A9J7LAQ1_BRAFL</name>
<evidence type="ECO:0000256" key="3">
    <source>
        <dbReference type="ARBA" id="ARBA00022679"/>
    </source>
</evidence>
<keyword evidence="2" id="KW-0489">Methyltransferase</keyword>
<dbReference type="GO" id="GO:0032259">
    <property type="term" value="P:methylation"/>
    <property type="evidence" value="ECO:0007669"/>
    <property type="project" value="UniProtKB-KW"/>
</dbReference>
<reference evidence="7" key="2">
    <citation type="submission" date="2025-08" db="UniProtKB">
        <authorList>
            <consortium name="RefSeq"/>
        </authorList>
    </citation>
    <scope>IDENTIFICATION</scope>
    <source>
        <strain evidence="7">S238N-H82</strain>
        <tissue evidence="7">Testes</tissue>
    </source>
</reference>
<evidence type="ECO:0000256" key="1">
    <source>
        <dbReference type="ARBA" id="ARBA00010633"/>
    </source>
</evidence>
<dbReference type="PANTHER" id="PTHR13610:SF9">
    <property type="entry name" value="FI06469P"/>
    <property type="match status" value="1"/>
</dbReference>
<feature type="transmembrane region" description="Helical" evidence="5">
    <location>
        <begin position="49"/>
        <end position="73"/>
    </location>
</feature>
<reference evidence="6" key="1">
    <citation type="journal article" date="2020" name="Nat. Ecol. Evol.">
        <title>Deeply conserved synteny resolves early events in vertebrate evolution.</title>
        <authorList>
            <person name="Simakov O."/>
            <person name="Marletaz F."/>
            <person name="Yue J.X."/>
            <person name="O'Connell B."/>
            <person name="Jenkins J."/>
            <person name="Brandt A."/>
            <person name="Calef R."/>
            <person name="Tung C.H."/>
            <person name="Huang T.K."/>
            <person name="Schmutz J."/>
            <person name="Satoh N."/>
            <person name="Yu J.K."/>
            <person name="Putnam N.H."/>
            <person name="Green R.E."/>
            <person name="Rokhsar D.S."/>
        </authorList>
    </citation>
    <scope>NUCLEOTIDE SEQUENCE [LARGE SCALE GENOMIC DNA]</scope>
    <source>
        <strain evidence="6">S238N-H82</strain>
    </source>
</reference>
<keyword evidence="6" id="KW-1185">Reference proteome</keyword>